<reference evidence="4" key="1">
    <citation type="journal article" date="2019" name="Int. J. Syst. Evol. Microbiol.">
        <title>The Global Catalogue of Microorganisms (GCM) 10K type strain sequencing project: providing services to taxonomists for standard genome sequencing and annotation.</title>
        <authorList>
            <consortium name="The Broad Institute Genomics Platform"/>
            <consortium name="The Broad Institute Genome Sequencing Center for Infectious Disease"/>
            <person name="Wu L."/>
            <person name="Ma J."/>
        </authorList>
    </citation>
    <scope>NUCLEOTIDE SEQUENCE [LARGE SCALE GENOMIC DNA]</scope>
    <source>
        <strain evidence="4">JCM 14309</strain>
    </source>
</reference>
<feature type="region of interest" description="Disordered" evidence="1">
    <location>
        <begin position="330"/>
        <end position="358"/>
    </location>
</feature>
<feature type="compositionally biased region" description="Basic and acidic residues" evidence="1">
    <location>
        <begin position="518"/>
        <end position="530"/>
    </location>
</feature>
<dbReference type="PANTHER" id="PTHR48079:SF6">
    <property type="entry name" value="NAD(P)-BINDING DOMAIN-CONTAINING PROTEIN-RELATED"/>
    <property type="match status" value="1"/>
</dbReference>
<feature type="region of interest" description="Disordered" evidence="1">
    <location>
        <begin position="511"/>
        <end position="530"/>
    </location>
</feature>
<accession>A0ABP6LZD2</accession>
<dbReference type="Pfam" id="PF01370">
    <property type="entry name" value="Epimerase"/>
    <property type="match status" value="1"/>
</dbReference>
<sequence>MHIAVVGATGNVGSAVLRELHLRQEVTSVVGIARRLPDTDVEPYASPEWATIDVQFRESVAALTDAFAGVDAVVHLAWLVQPNTERELLRRVNVDGTRHVLEAAAAAGVRRVAVASSVGAYSPVEDDDPRAEDWPTDGIPGSHYSEDKSAQERVMDEFERAHPDVSLARLRPGLVFQGCAGSEIQRYFAGRWAPVQVLGAVRPPLVPLPAGLRVHAVHAADVASAFAEAVTRGVEGPFNIAADDLLDAHQLAKVFSGGRGRAVTVPVKPVRSALRAAHRAGMVPADEGWLDLSLRAPVLDTTRARQKLGWRPLRSAAEAVESVLQGMISGDGVASPPLRPRSGPEPESPDLPNAGHRLTGSVDAGLLRQYLADHLTGATAGVKRIEAMAEAYQDTPVFPQISEVAGAIRREHAFLQGLMLRQGFPRPGPSASLAWMGEKAARLKPYGRAPLRRSPTALLLECELMSSAVTGKLHGWLVCREHAEELGVEAAVFTELIEDAHAQLETLREAHRHTRQTAFRDGRPEDPARL</sequence>
<dbReference type="Gene3D" id="3.40.50.720">
    <property type="entry name" value="NAD(P)-binding Rossmann-like Domain"/>
    <property type="match status" value="1"/>
</dbReference>
<evidence type="ECO:0000313" key="3">
    <source>
        <dbReference type="EMBL" id="GAA3065294.1"/>
    </source>
</evidence>
<dbReference type="Proteomes" id="UP001500236">
    <property type="component" value="Unassembled WGS sequence"/>
</dbReference>
<dbReference type="InterPro" id="IPR001509">
    <property type="entry name" value="Epimerase_deHydtase"/>
</dbReference>
<protein>
    <recommendedName>
        <fullName evidence="2">NAD-dependent epimerase/dehydratase domain-containing protein</fullName>
    </recommendedName>
</protein>
<evidence type="ECO:0000313" key="4">
    <source>
        <dbReference type="Proteomes" id="UP001500236"/>
    </source>
</evidence>
<evidence type="ECO:0000256" key="1">
    <source>
        <dbReference type="SAM" id="MobiDB-lite"/>
    </source>
</evidence>
<proteinExistence type="predicted"/>
<comment type="caution">
    <text evidence="3">The sequence shown here is derived from an EMBL/GenBank/DDBJ whole genome shotgun (WGS) entry which is preliminary data.</text>
</comment>
<name>A0ABP6LZD2_9MICC</name>
<dbReference type="PANTHER" id="PTHR48079">
    <property type="entry name" value="PROTEIN YEEZ"/>
    <property type="match status" value="1"/>
</dbReference>
<dbReference type="InterPro" id="IPR036291">
    <property type="entry name" value="NAD(P)-bd_dom_sf"/>
</dbReference>
<dbReference type="InterPro" id="IPR051783">
    <property type="entry name" value="NAD(P)-dependent_oxidoreduct"/>
</dbReference>
<dbReference type="EMBL" id="BAAAVT010000010">
    <property type="protein sequence ID" value="GAA3065294.1"/>
    <property type="molecule type" value="Genomic_DNA"/>
</dbReference>
<feature type="domain" description="NAD-dependent epimerase/dehydratase" evidence="2">
    <location>
        <begin position="3"/>
        <end position="240"/>
    </location>
</feature>
<feature type="region of interest" description="Disordered" evidence="1">
    <location>
        <begin position="123"/>
        <end position="147"/>
    </location>
</feature>
<gene>
    <name evidence="3" type="ORF">GCM10010529_17800</name>
</gene>
<dbReference type="RefSeq" id="WP_344681702.1">
    <property type="nucleotide sequence ID" value="NZ_BAAAVT010000010.1"/>
</dbReference>
<evidence type="ECO:0000259" key="2">
    <source>
        <dbReference type="Pfam" id="PF01370"/>
    </source>
</evidence>
<dbReference type="SUPFAM" id="SSF51735">
    <property type="entry name" value="NAD(P)-binding Rossmann-fold domains"/>
    <property type="match status" value="1"/>
</dbReference>
<organism evidence="3 4">
    <name type="scientific">Nesterenkonia aethiopica</name>
    <dbReference type="NCBI Taxonomy" id="269144"/>
    <lineage>
        <taxon>Bacteria</taxon>
        <taxon>Bacillati</taxon>
        <taxon>Actinomycetota</taxon>
        <taxon>Actinomycetes</taxon>
        <taxon>Micrococcales</taxon>
        <taxon>Micrococcaceae</taxon>
        <taxon>Nesterenkonia</taxon>
    </lineage>
</organism>
<keyword evidence="4" id="KW-1185">Reference proteome</keyword>